<protein>
    <submittedName>
        <fullName evidence="1">Uncharacterized protein</fullName>
    </submittedName>
</protein>
<sequence>MNRENGTRTTPTIHRPSWLLSPGHPPFIGAKQLQNTQASQGQLFSIRDPDRWPLEKRIVFDSPLPEWEPMLRQYFHQHELDPFSNTHFQWDLDFDLYVLLSNCRAAGLLLLSCNYDFAPVAGQKADLIDAIDDFFVVKTGVVGTPTEDRGIAAMFNFKRDARTIQLCLLFQFVGGYS</sequence>
<gene>
    <name evidence="1" type="ORF">K435DRAFT_848529</name>
</gene>
<dbReference type="AlphaFoldDB" id="A0A4S8MXI3"/>
<accession>A0A4S8MXI3</accession>
<reference evidence="1 2" key="1">
    <citation type="journal article" date="2019" name="Nat. Ecol. Evol.">
        <title>Megaphylogeny resolves global patterns of mushroom evolution.</title>
        <authorList>
            <person name="Varga T."/>
            <person name="Krizsan K."/>
            <person name="Foldi C."/>
            <person name="Dima B."/>
            <person name="Sanchez-Garcia M."/>
            <person name="Sanchez-Ramirez S."/>
            <person name="Szollosi G.J."/>
            <person name="Szarkandi J.G."/>
            <person name="Papp V."/>
            <person name="Albert L."/>
            <person name="Andreopoulos W."/>
            <person name="Angelini C."/>
            <person name="Antonin V."/>
            <person name="Barry K.W."/>
            <person name="Bougher N.L."/>
            <person name="Buchanan P."/>
            <person name="Buyck B."/>
            <person name="Bense V."/>
            <person name="Catcheside P."/>
            <person name="Chovatia M."/>
            <person name="Cooper J."/>
            <person name="Damon W."/>
            <person name="Desjardin D."/>
            <person name="Finy P."/>
            <person name="Geml J."/>
            <person name="Haridas S."/>
            <person name="Hughes K."/>
            <person name="Justo A."/>
            <person name="Karasinski D."/>
            <person name="Kautmanova I."/>
            <person name="Kiss B."/>
            <person name="Kocsube S."/>
            <person name="Kotiranta H."/>
            <person name="LaButti K.M."/>
            <person name="Lechner B.E."/>
            <person name="Liimatainen K."/>
            <person name="Lipzen A."/>
            <person name="Lukacs Z."/>
            <person name="Mihaltcheva S."/>
            <person name="Morgado L.N."/>
            <person name="Niskanen T."/>
            <person name="Noordeloos M.E."/>
            <person name="Ohm R.A."/>
            <person name="Ortiz-Santana B."/>
            <person name="Ovrebo C."/>
            <person name="Racz N."/>
            <person name="Riley R."/>
            <person name="Savchenko A."/>
            <person name="Shiryaev A."/>
            <person name="Soop K."/>
            <person name="Spirin V."/>
            <person name="Szebenyi C."/>
            <person name="Tomsovsky M."/>
            <person name="Tulloss R.E."/>
            <person name="Uehling J."/>
            <person name="Grigoriev I.V."/>
            <person name="Vagvolgyi C."/>
            <person name="Papp T."/>
            <person name="Martin F.M."/>
            <person name="Miettinen O."/>
            <person name="Hibbett D.S."/>
            <person name="Nagy L.G."/>
        </authorList>
    </citation>
    <scope>NUCLEOTIDE SEQUENCE [LARGE SCALE GENOMIC DNA]</scope>
    <source>
        <strain evidence="1 2">CBS 962.96</strain>
    </source>
</reference>
<name>A0A4S8MXI3_DENBC</name>
<dbReference type="OrthoDB" id="3041043at2759"/>
<dbReference type="Proteomes" id="UP000297245">
    <property type="component" value="Unassembled WGS sequence"/>
</dbReference>
<keyword evidence="2" id="KW-1185">Reference proteome</keyword>
<organism evidence="1 2">
    <name type="scientific">Dendrothele bispora (strain CBS 962.96)</name>
    <dbReference type="NCBI Taxonomy" id="1314807"/>
    <lineage>
        <taxon>Eukaryota</taxon>
        <taxon>Fungi</taxon>
        <taxon>Dikarya</taxon>
        <taxon>Basidiomycota</taxon>
        <taxon>Agaricomycotina</taxon>
        <taxon>Agaricomycetes</taxon>
        <taxon>Agaricomycetidae</taxon>
        <taxon>Agaricales</taxon>
        <taxon>Agaricales incertae sedis</taxon>
        <taxon>Dendrothele</taxon>
    </lineage>
</organism>
<proteinExistence type="predicted"/>
<dbReference type="EMBL" id="ML179039">
    <property type="protein sequence ID" value="THV07194.1"/>
    <property type="molecule type" value="Genomic_DNA"/>
</dbReference>
<evidence type="ECO:0000313" key="2">
    <source>
        <dbReference type="Proteomes" id="UP000297245"/>
    </source>
</evidence>
<evidence type="ECO:0000313" key="1">
    <source>
        <dbReference type="EMBL" id="THV07194.1"/>
    </source>
</evidence>